<keyword evidence="4" id="KW-1185">Reference proteome</keyword>
<reference evidence="3" key="1">
    <citation type="submission" date="2020-06" db="EMBL/GenBank/DDBJ databases">
        <title>WGS assembly of Ceratodon purpureus strain R40.</title>
        <authorList>
            <person name="Carey S.B."/>
            <person name="Jenkins J."/>
            <person name="Shu S."/>
            <person name="Lovell J.T."/>
            <person name="Sreedasyam A."/>
            <person name="Maumus F."/>
            <person name="Tiley G.P."/>
            <person name="Fernandez-Pozo N."/>
            <person name="Barry K."/>
            <person name="Chen C."/>
            <person name="Wang M."/>
            <person name="Lipzen A."/>
            <person name="Daum C."/>
            <person name="Saski C.A."/>
            <person name="Payton A.C."/>
            <person name="Mcbreen J.C."/>
            <person name="Conrad R.E."/>
            <person name="Kollar L.M."/>
            <person name="Olsson S."/>
            <person name="Huttunen S."/>
            <person name="Landis J.B."/>
            <person name="Wickett N.J."/>
            <person name="Johnson M.G."/>
            <person name="Rensing S.A."/>
            <person name="Grimwood J."/>
            <person name="Schmutz J."/>
            <person name="Mcdaniel S.F."/>
        </authorList>
    </citation>
    <scope>NUCLEOTIDE SEQUENCE</scope>
    <source>
        <strain evidence="3">R40</strain>
    </source>
</reference>
<feature type="signal peptide" evidence="2">
    <location>
        <begin position="1"/>
        <end position="27"/>
    </location>
</feature>
<protein>
    <recommendedName>
        <fullName evidence="5">Saposin B-type domain-containing protein</fullName>
    </recommendedName>
</protein>
<feature type="region of interest" description="Disordered" evidence="1">
    <location>
        <begin position="288"/>
        <end position="308"/>
    </location>
</feature>
<dbReference type="PANTHER" id="PTHR36058">
    <property type="entry name" value="NUCLEOPHOSMIN"/>
    <property type="match status" value="1"/>
</dbReference>
<evidence type="ECO:0000313" key="3">
    <source>
        <dbReference type="EMBL" id="KAG0592286.1"/>
    </source>
</evidence>
<name>A0A8T0JAJ0_CERPU</name>
<dbReference type="Proteomes" id="UP000822688">
    <property type="component" value="Chromosome 1"/>
</dbReference>
<evidence type="ECO:0000256" key="2">
    <source>
        <dbReference type="SAM" id="SignalP"/>
    </source>
</evidence>
<evidence type="ECO:0008006" key="5">
    <source>
        <dbReference type="Google" id="ProtNLM"/>
    </source>
</evidence>
<evidence type="ECO:0000256" key="1">
    <source>
        <dbReference type="SAM" id="MobiDB-lite"/>
    </source>
</evidence>
<gene>
    <name evidence="3" type="ORF">KC19_1G239500</name>
</gene>
<comment type="caution">
    <text evidence="3">The sequence shown here is derived from an EMBL/GenBank/DDBJ whole genome shotgun (WGS) entry which is preliminary data.</text>
</comment>
<dbReference type="AlphaFoldDB" id="A0A8T0JAJ0"/>
<dbReference type="EMBL" id="CM026421">
    <property type="protein sequence ID" value="KAG0592286.1"/>
    <property type="molecule type" value="Genomic_DNA"/>
</dbReference>
<accession>A0A8T0JAJ0</accession>
<evidence type="ECO:0000313" key="4">
    <source>
        <dbReference type="Proteomes" id="UP000822688"/>
    </source>
</evidence>
<proteinExistence type="predicted"/>
<keyword evidence="2" id="KW-0732">Signal</keyword>
<feature type="compositionally biased region" description="Low complexity" evidence="1">
    <location>
        <begin position="290"/>
        <end position="308"/>
    </location>
</feature>
<sequence>MASCQFWMISLLLLAGVFTLGIKEAQAEKKTGLSTARREDVPFIRCRVCEILSKQLVRQVKEKRDKAAPKKITEFDIIDIAENICNMKKEESDWILKLDIVENKGKLELVEQSVEGACKRDCKTIERACQEVMGEHDTDVAEYLYKAGSTRAGLMKLLCRDLSKACVAKLPPLPKYRGPEELFTPKDVPAGTPKLKVYSREDIENNPGIAYSGGRSPRDPDDDEDYEDDDEDMYEFKPAVRTWRDSVAKLGAKVGAQTQKVVQTSLKRVKKTTRRIKRWWSGKKPITKFQSQSSAIQKSSSDSGSDEL</sequence>
<feature type="region of interest" description="Disordered" evidence="1">
    <location>
        <begin position="205"/>
        <end position="230"/>
    </location>
</feature>
<organism evidence="3 4">
    <name type="scientific">Ceratodon purpureus</name>
    <name type="common">Fire moss</name>
    <name type="synonym">Dicranum purpureum</name>
    <dbReference type="NCBI Taxonomy" id="3225"/>
    <lineage>
        <taxon>Eukaryota</taxon>
        <taxon>Viridiplantae</taxon>
        <taxon>Streptophyta</taxon>
        <taxon>Embryophyta</taxon>
        <taxon>Bryophyta</taxon>
        <taxon>Bryophytina</taxon>
        <taxon>Bryopsida</taxon>
        <taxon>Dicranidae</taxon>
        <taxon>Pseudoditrichales</taxon>
        <taxon>Ditrichaceae</taxon>
        <taxon>Ceratodon</taxon>
    </lineage>
</organism>
<feature type="chain" id="PRO_5035895119" description="Saposin B-type domain-containing protein" evidence="2">
    <location>
        <begin position="28"/>
        <end position="308"/>
    </location>
</feature>
<feature type="compositionally biased region" description="Acidic residues" evidence="1">
    <location>
        <begin position="220"/>
        <end position="230"/>
    </location>
</feature>
<dbReference type="PANTHER" id="PTHR36058:SF1">
    <property type="entry name" value="NUCLEOPHOSMIN"/>
    <property type="match status" value="1"/>
</dbReference>